<dbReference type="SUPFAM" id="SSF49785">
    <property type="entry name" value="Galactose-binding domain-like"/>
    <property type="match status" value="1"/>
</dbReference>
<dbReference type="InterPro" id="IPR008979">
    <property type="entry name" value="Galactose-bd-like_sf"/>
</dbReference>
<dbReference type="Pfam" id="PF22666">
    <property type="entry name" value="Glyco_hydro_2_N2"/>
    <property type="match status" value="1"/>
</dbReference>
<protein>
    <recommendedName>
        <fullName evidence="8">Glycoside hydrolase family 2</fullName>
    </recommendedName>
</protein>
<reference evidence="7" key="1">
    <citation type="journal article" date="2020" name="mSystems">
        <title>Genome- and Community-Level Interaction Insights into Carbon Utilization and Element Cycling Functions of Hydrothermarchaeota in Hydrothermal Sediment.</title>
        <authorList>
            <person name="Zhou Z."/>
            <person name="Liu Y."/>
            <person name="Xu W."/>
            <person name="Pan J."/>
            <person name="Luo Z.H."/>
            <person name="Li M."/>
        </authorList>
    </citation>
    <scope>NUCLEOTIDE SEQUENCE [LARGE SCALE GENOMIC DNA]</scope>
    <source>
        <strain evidence="7">SpSt-1179</strain>
    </source>
</reference>
<dbReference type="InterPro" id="IPR051913">
    <property type="entry name" value="GH2_Domain-Containing"/>
</dbReference>
<accession>A0A7C1CV26</accession>
<dbReference type="PANTHER" id="PTHR42732:SF2">
    <property type="entry name" value="BETA-MANNOSIDASE"/>
    <property type="match status" value="1"/>
</dbReference>
<dbReference type="InterPro" id="IPR006102">
    <property type="entry name" value="Ig-like_GH2"/>
</dbReference>
<evidence type="ECO:0000259" key="4">
    <source>
        <dbReference type="Pfam" id="PF00703"/>
    </source>
</evidence>
<feature type="domain" description="Glycoside hydrolase family 2 immunoglobulin-like beta-sandwich" evidence="4">
    <location>
        <begin position="180"/>
        <end position="271"/>
    </location>
</feature>
<evidence type="ECO:0000256" key="1">
    <source>
        <dbReference type="ARBA" id="ARBA00007401"/>
    </source>
</evidence>
<dbReference type="InterPro" id="IPR013783">
    <property type="entry name" value="Ig-like_fold"/>
</dbReference>
<dbReference type="Pfam" id="PF02836">
    <property type="entry name" value="Glyco_hydro_2_C"/>
    <property type="match status" value="1"/>
</dbReference>
<proteinExistence type="inferred from homology"/>
<sequence>MKSSIYEGHLWRTLESRLRTVRRRVDLGGNWLFEILENEPEDVGKIVPSKTIDVPGCVESKYPEVTSSQRYLYFEREFEYEGNSDYSTVLVFGAVDYLCRVFLNGGELGSHRGGYLSFEFDISGVLSSRNKLQVLVFDPIDEKKIDFRHIPHGKQNGDPNWYTNISGIWQGVWIEERPPVHISHLRVGTSYLKKSLEVSFTTNEEFDRACIEIFDKSDRLLGSERSVDKSLLLSLPSCLPWSPETPNLYRLVVTLEAGKSRDVVQMKFGFRDFAAENGKLFLNGRDFYMKAVLDQDFYPETLYTIPSERFLRESFVKLKEIGINTIRHHVKVPDPKYMEIADEIGLIVWQDAPHFDLFSSEGSEELLEVIDGAVKRDSHHPSLCLYSIINESWGIDQTDPQQLKWLIGAYERFKERFPGIVWIDNSACMGNFHLKSDLNDHHFYVSSIDRQDQWNSLIELYSRNPNSFYIDEYKDNAKGSPLVVSEFGNWSLPPEIWLRKKEKPYWFNHRFNEVPMTKPEGALERFDKSEISKEYSYRELFEISVENQEENLNIEIDKVRLHENIRGFVITELCDVFWECNGLLDFDRNFKVNPERMRAILDNDLFVALLDEEELWIGEEANLRIFLLKDIEKEILRIKIGEEIQERAVSGEKGDTLRVSLDTDRLNEGLIEIQVSLDKCIATLHAVLSRKEIAEIVIISNPHFRLQKPIDRKSVIVLNKPGAVFEHNGYKASTAAKEDLLSGDWITGIFWNSKLLSDVFPGGLFRRCHHSLVKDRPMISSSGYSGRLSGVVYGWLTDFYGYIDMVDDSLYVSTLHLDPKRPLANLLLRRLSDLQSI</sequence>
<dbReference type="SUPFAM" id="SSF49303">
    <property type="entry name" value="beta-Galactosidase/glucuronidase domain"/>
    <property type="match status" value="1"/>
</dbReference>
<dbReference type="EMBL" id="DSBT01000069">
    <property type="protein sequence ID" value="HDP77030.1"/>
    <property type="molecule type" value="Genomic_DNA"/>
</dbReference>
<dbReference type="Proteomes" id="UP000886198">
    <property type="component" value="Unassembled WGS sequence"/>
</dbReference>
<dbReference type="Pfam" id="PF00703">
    <property type="entry name" value="Glyco_hydro_2"/>
    <property type="match status" value="1"/>
</dbReference>
<evidence type="ECO:0000259" key="6">
    <source>
        <dbReference type="Pfam" id="PF22666"/>
    </source>
</evidence>
<evidence type="ECO:0000313" key="7">
    <source>
        <dbReference type="EMBL" id="HDP77030.1"/>
    </source>
</evidence>
<name>A0A7C1CV26_9BACT</name>
<dbReference type="GO" id="GO:0005975">
    <property type="term" value="P:carbohydrate metabolic process"/>
    <property type="evidence" value="ECO:0007669"/>
    <property type="project" value="InterPro"/>
</dbReference>
<organism evidence="7">
    <name type="scientific">Mesotoga infera</name>
    <dbReference type="NCBI Taxonomy" id="1236046"/>
    <lineage>
        <taxon>Bacteria</taxon>
        <taxon>Thermotogati</taxon>
        <taxon>Thermotogota</taxon>
        <taxon>Thermotogae</taxon>
        <taxon>Kosmotogales</taxon>
        <taxon>Kosmotogaceae</taxon>
        <taxon>Mesotoga</taxon>
    </lineage>
</organism>
<dbReference type="Gene3D" id="2.60.40.10">
    <property type="entry name" value="Immunoglobulins"/>
    <property type="match status" value="1"/>
</dbReference>
<dbReference type="InterPro" id="IPR006103">
    <property type="entry name" value="Glyco_hydro_2_cat"/>
</dbReference>
<comment type="caution">
    <text evidence="7">The sequence shown here is derived from an EMBL/GenBank/DDBJ whole genome shotgun (WGS) entry which is preliminary data.</text>
</comment>
<dbReference type="Gene3D" id="2.60.120.260">
    <property type="entry name" value="Galactose-binding domain-like"/>
    <property type="match status" value="1"/>
</dbReference>
<dbReference type="InterPro" id="IPR036156">
    <property type="entry name" value="Beta-gal/glucu_dom_sf"/>
</dbReference>
<evidence type="ECO:0000256" key="3">
    <source>
        <dbReference type="ARBA" id="ARBA00023295"/>
    </source>
</evidence>
<evidence type="ECO:0000259" key="5">
    <source>
        <dbReference type="Pfam" id="PF02836"/>
    </source>
</evidence>
<evidence type="ECO:0008006" key="8">
    <source>
        <dbReference type="Google" id="ProtNLM"/>
    </source>
</evidence>
<dbReference type="Gene3D" id="3.20.20.80">
    <property type="entry name" value="Glycosidases"/>
    <property type="match status" value="1"/>
</dbReference>
<dbReference type="SUPFAM" id="SSF51445">
    <property type="entry name" value="(Trans)glycosidases"/>
    <property type="match status" value="1"/>
</dbReference>
<keyword evidence="3" id="KW-0326">Glycosidase</keyword>
<evidence type="ECO:0000256" key="2">
    <source>
        <dbReference type="ARBA" id="ARBA00022801"/>
    </source>
</evidence>
<comment type="similarity">
    <text evidence="1">Belongs to the glycosyl hydrolase 2 family.</text>
</comment>
<feature type="domain" description="Glycoside hydrolase family 2 catalytic" evidence="5">
    <location>
        <begin position="276"/>
        <end position="398"/>
    </location>
</feature>
<dbReference type="AlphaFoldDB" id="A0A7C1CV26"/>
<feature type="domain" description="Beta-mannosidase-like galactose-binding" evidence="6">
    <location>
        <begin position="73"/>
        <end position="154"/>
    </location>
</feature>
<dbReference type="GO" id="GO:0004553">
    <property type="term" value="F:hydrolase activity, hydrolyzing O-glycosyl compounds"/>
    <property type="evidence" value="ECO:0007669"/>
    <property type="project" value="InterPro"/>
</dbReference>
<dbReference type="PANTHER" id="PTHR42732">
    <property type="entry name" value="BETA-GALACTOSIDASE"/>
    <property type="match status" value="1"/>
</dbReference>
<dbReference type="InterPro" id="IPR054593">
    <property type="entry name" value="Beta-mannosidase-like_N2"/>
</dbReference>
<dbReference type="InterPro" id="IPR017853">
    <property type="entry name" value="GH"/>
</dbReference>
<keyword evidence="2" id="KW-0378">Hydrolase</keyword>
<gene>
    <name evidence="7" type="ORF">ENN47_02365</name>
</gene>